<evidence type="ECO:0000259" key="3">
    <source>
        <dbReference type="Pfam" id="PF04536"/>
    </source>
</evidence>
<feature type="compositionally biased region" description="Low complexity" evidence="1">
    <location>
        <begin position="666"/>
        <end position="675"/>
    </location>
</feature>
<keyword evidence="5" id="KW-1185">Reference proteome</keyword>
<evidence type="ECO:0000313" key="5">
    <source>
        <dbReference type="Proteomes" id="UP000654257"/>
    </source>
</evidence>
<feature type="transmembrane region" description="Helical" evidence="2">
    <location>
        <begin position="176"/>
        <end position="195"/>
    </location>
</feature>
<dbReference type="InterPro" id="IPR007621">
    <property type="entry name" value="TPM_dom"/>
</dbReference>
<feature type="region of interest" description="Disordered" evidence="1">
    <location>
        <begin position="657"/>
        <end position="681"/>
    </location>
</feature>
<feature type="domain" description="TPM" evidence="3">
    <location>
        <begin position="47"/>
        <end position="161"/>
    </location>
</feature>
<reference evidence="4" key="2">
    <citation type="submission" date="2020-09" db="EMBL/GenBank/DDBJ databases">
        <authorList>
            <person name="Sun Q."/>
            <person name="Sedlacek I."/>
        </authorList>
    </citation>
    <scope>NUCLEOTIDE SEQUENCE</scope>
    <source>
        <strain evidence="4">CCM 7905</strain>
    </source>
</reference>
<dbReference type="EMBL" id="BMCU01000002">
    <property type="protein sequence ID" value="GGG03043.1"/>
    <property type="molecule type" value="Genomic_DNA"/>
</dbReference>
<organism evidence="4 5">
    <name type="scientific">Rhodococcoides trifolii</name>
    <dbReference type="NCBI Taxonomy" id="908250"/>
    <lineage>
        <taxon>Bacteria</taxon>
        <taxon>Bacillati</taxon>
        <taxon>Actinomycetota</taxon>
        <taxon>Actinomycetes</taxon>
        <taxon>Mycobacteriales</taxon>
        <taxon>Nocardiaceae</taxon>
        <taxon>Rhodococcoides</taxon>
    </lineage>
</organism>
<evidence type="ECO:0000256" key="2">
    <source>
        <dbReference type="SAM" id="Phobius"/>
    </source>
</evidence>
<dbReference type="Proteomes" id="UP000654257">
    <property type="component" value="Unassembled WGS sequence"/>
</dbReference>
<dbReference type="Gene3D" id="3.10.310.50">
    <property type="match status" value="1"/>
</dbReference>
<evidence type="ECO:0000256" key="1">
    <source>
        <dbReference type="SAM" id="MobiDB-lite"/>
    </source>
</evidence>
<comment type="caution">
    <text evidence="4">The sequence shown here is derived from an EMBL/GenBank/DDBJ whole genome shotgun (WGS) entry which is preliminary data.</text>
</comment>
<gene>
    <name evidence="4" type="ORF">GCM10007304_16370</name>
</gene>
<accession>A0A917CYZ5</accession>
<name>A0A917CYZ5_9NOCA</name>
<protein>
    <submittedName>
        <fullName evidence="4">Membrane protein</fullName>
    </submittedName>
</protein>
<dbReference type="RefSeq" id="WP_229745888.1">
    <property type="nucleotide sequence ID" value="NZ_BMCU01000002.1"/>
</dbReference>
<dbReference type="AlphaFoldDB" id="A0A917CYZ5"/>
<keyword evidence="2" id="KW-1133">Transmembrane helix</keyword>
<sequence>MSSPVPRRRGRCSVRLFALTFLTMLLGLVGAPSAWADAPVRLPNQITDVVGALDGSTADVQSAIDDLYDAHRVRLWVVFVADFDNLDNEEWAQQTSALSDLGVNDVLMTVATVDRSYAIDVPQQLTSVTDQELTDLRTDAIEPALGQDDWAGAAIAAAGGLSDDIATDTTSTSSTGLWITVGVVVVIAVLVFLFLRRRRKAKLLAAVESAKSIDETDPAALATLPMEVLDERAKAILVETDNAIRTSADELETARGELGDAAAKPFLQALDGAKSALASAFTIRQRLDDAIPETPQQRRDMLTELVRSCAEADRRLDEQVDAFDNVRDLLIDAPNRLDALTRDQVALRVRIPESQTVLDALNARFPASTVAPVAHNVELASGQIAFAEENIDAGRTAAALPVGQQGPVVAAVRTAESALTQARTLLDAVDHAESDIANAIASLPAAMKDVQADIRTAEQLAAHGGAPLAAAKDAAAAALARAETSKDSDPLGSMNAIVAADSQLDSLLAAAAESKTQREHAAQRLAHDIDAAAAQVRAAGDFISTRRGAIGAEARTRLSEAERNLAAARQLATTDPSRALQHAGAATQYASSASQVAQSEVEQWDTRQRVQGGYQGRSMGSQAGGILAGVLIDSVLRGGLGGGRSYGNRGSGGFGGFGGGPGSFGGSSSSGRIGRTSGGRF</sequence>
<reference evidence="4" key="1">
    <citation type="journal article" date="2014" name="Int. J. Syst. Evol. Microbiol.">
        <title>Complete genome sequence of Corynebacterium casei LMG S-19264T (=DSM 44701T), isolated from a smear-ripened cheese.</title>
        <authorList>
            <consortium name="US DOE Joint Genome Institute (JGI-PGF)"/>
            <person name="Walter F."/>
            <person name="Albersmeier A."/>
            <person name="Kalinowski J."/>
            <person name="Ruckert C."/>
        </authorList>
    </citation>
    <scope>NUCLEOTIDE SEQUENCE</scope>
    <source>
        <strain evidence="4">CCM 7905</strain>
    </source>
</reference>
<keyword evidence="2" id="KW-0812">Transmembrane</keyword>
<dbReference type="Pfam" id="PF04536">
    <property type="entry name" value="TPM_phosphatase"/>
    <property type="match status" value="1"/>
</dbReference>
<keyword evidence="2" id="KW-0472">Membrane</keyword>
<evidence type="ECO:0000313" key="4">
    <source>
        <dbReference type="EMBL" id="GGG03043.1"/>
    </source>
</evidence>
<proteinExistence type="predicted"/>